<gene>
    <name evidence="2" type="ORF">C8E02_2405</name>
</gene>
<dbReference type="SUPFAM" id="SSF51658">
    <property type="entry name" value="Xylose isomerase-like"/>
    <property type="match status" value="1"/>
</dbReference>
<name>A0A495BAT6_VOGIN</name>
<dbReference type="RefSeq" id="WP_245961134.1">
    <property type="nucleotide sequence ID" value="NZ_RBID01000015.1"/>
</dbReference>
<dbReference type="Pfam" id="PF05114">
    <property type="entry name" value="MbnB_TglH_ChrH"/>
    <property type="match status" value="1"/>
</dbReference>
<evidence type="ECO:0000313" key="2">
    <source>
        <dbReference type="EMBL" id="RKQ58091.1"/>
    </source>
</evidence>
<proteinExistence type="inferred from homology"/>
<evidence type="ECO:0000313" key="3">
    <source>
        <dbReference type="Proteomes" id="UP000279384"/>
    </source>
</evidence>
<sequence>MTTPLPACAGIGLRQPHYRQVLDTLPALGWIELHSENFFDGGQPLAMLQSLAASYPLSLHGVGLGLGSAARPEPQHLASLQRLLAQLPVAAVSEHLSFNHDADYRFANDLLPIPYTRAMLAQVEANVAEAQDAIGHPLLLENLSSYLQFPGNEMSEAEFLAELVQRTGCGILLDVNNLYVNHVNLGLDVDAFLDALPAAAIGEIHLAGHSERRFDDGSSLLVDTHSRPVAPAVWQLYRTVIARIGPRPTLIEWDSDIPPLDTLQAEAATAQRILDTTGRGACHD</sequence>
<dbReference type="EMBL" id="RBID01000015">
    <property type="protein sequence ID" value="RKQ58091.1"/>
    <property type="molecule type" value="Genomic_DNA"/>
</dbReference>
<dbReference type="PANTHER" id="PTHR42194">
    <property type="entry name" value="UPF0276 PROTEIN HI_1600"/>
    <property type="match status" value="1"/>
</dbReference>
<accession>A0A495BAT6</accession>
<reference evidence="2 3" key="1">
    <citation type="submission" date="2018-10" db="EMBL/GenBank/DDBJ databases">
        <title>Genomic Encyclopedia of Type Strains, Phase IV (KMG-IV): sequencing the most valuable type-strain genomes for metagenomic binning, comparative biology and taxonomic classification.</title>
        <authorList>
            <person name="Goeker M."/>
        </authorList>
    </citation>
    <scope>NUCLEOTIDE SEQUENCE [LARGE SCALE GENOMIC DNA]</scope>
    <source>
        <strain evidence="2 3">DSM 3303</strain>
    </source>
</reference>
<dbReference type="Proteomes" id="UP000279384">
    <property type="component" value="Unassembled WGS sequence"/>
</dbReference>
<dbReference type="InterPro" id="IPR036237">
    <property type="entry name" value="Xyl_isomerase-like_sf"/>
</dbReference>
<dbReference type="PANTHER" id="PTHR42194:SF1">
    <property type="entry name" value="UPF0276 PROTEIN HI_1600"/>
    <property type="match status" value="1"/>
</dbReference>
<comment type="similarity">
    <text evidence="1">Belongs to the UPF0276 family.</text>
</comment>
<organism evidence="2 3">
    <name type="scientific">Vogesella indigofera</name>
    <name type="common">Pseudomonas indigofera</name>
    <dbReference type="NCBI Taxonomy" id="45465"/>
    <lineage>
        <taxon>Bacteria</taxon>
        <taxon>Pseudomonadati</taxon>
        <taxon>Pseudomonadota</taxon>
        <taxon>Betaproteobacteria</taxon>
        <taxon>Neisseriales</taxon>
        <taxon>Chromobacteriaceae</taxon>
        <taxon>Vogesella</taxon>
    </lineage>
</organism>
<dbReference type="AlphaFoldDB" id="A0A495BAT6"/>
<evidence type="ECO:0000256" key="1">
    <source>
        <dbReference type="HAMAP-Rule" id="MF_00697"/>
    </source>
</evidence>
<comment type="caution">
    <text evidence="2">The sequence shown here is derived from an EMBL/GenBank/DDBJ whole genome shotgun (WGS) entry which is preliminary data.</text>
</comment>
<dbReference type="InterPro" id="IPR007801">
    <property type="entry name" value="MbnB/TglH/ChrH"/>
</dbReference>
<protein>
    <recommendedName>
        <fullName evidence="1">UPF0276 protein C8E02_2405</fullName>
    </recommendedName>
</protein>
<dbReference type="NCBIfam" id="NF003818">
    <property type="entry name" value="PRK05409.1"/>
    <property type="match status" value="1"/>
</dbReference>
<dbReference type="Gene3D" id="3.20.20.150">
    <property type="entry name" value="Divalent-metal-dependent TIM barrel enzymes"/>
    <property type="match status" value="1"/>
</dbReference>
<dbReference type="HAMAP" id="MF_00697">
    <property type="entry name" value="UPF0276"/>
    <property type="match status" value="1"/>
</dbReference>